<evidence type="ECO:0000313" key="8">
    <source>
        <dbReference type="EMBL" id="GFH10548.1"/>
    </source>
</evidence>
<evidence type="ECO:0000256" key="6">
    <source>
        <dbReference type="ARBA" id="ARBA00031113"/>
    </source>
</evidence>
<gene>
    <name evidence="8" type="ORF">HaLaN_05879</name>
</gene>
<keyword evidence="9" id="KW-1185">Reference proteome</keyword>
<evidence type="ECO:0000256" key="5">
    <source>
        <dbReference type="ARBA" id="ARBA00023146"/>
    </source>
</evidence>
<name>A0A699YS20_HAELA</name>
<keyword evidence="2 8" id="KW-0436">Ligase</keyword>
<dbReference type="Gene3D" id="3.30.930.10">
    <property type="entry name" value="Bira Bifunctional Protein, Domain 2"/>
    <property type="match status" value="1"/>
</dbReference>
<dbReference type="PROSITE" id="PS50862">
    <property type="entry name" value="AA_TRNA_LIGASE_II"/>
    <property type="match status" value="1"/>
</dbReference>
<feature type="domain" description="Aminoacyl-transfer RNA synthetases class-II family profile" evidence="7">
    <location>
        <begin position="30"/>
        <end position="127"/>
    </location>
</feature>
<proteinExistence type="predicted"/>
<dbReference type="AlphaFoldDB" id="A0A699YS20"/>
<keyword evidence="3" id="KW-0547">Nucleotide-binding</keyword>
<evidence type="ECO:0000256" key="3">
    <source>
        <dbReference type="ARBA" id="ARBA00022741"/>
    </source>
</evidence>
<comment type="caution">
    <text evidence="8">The sequence shown here is derived from an EMBL/GenBank/DDBJ whole genome shotgun (WGS) entry which is preliminary data.</text>
</comment>
<dbReference type="SUPFAM" id="SSF55681">
    <property type="entry name" value="Class II aaRS and biotin synthetases"/>
    <property type="match status" value="1"/>
</dbReference>
<dbReference type="GO" id="GO:0004828">
    <property type="term" value="F:serine-tRNA ligase activity"/>
    <property type="evidence" value="ECO:0007669"/>
    <property type="project" value="UniProtKB-EC"/>
</dbReference>
<dbReference type="GO" id="GO:0006434">
    <property type="term" value="P:seryl-tRNA aminoacylation"/>
    <property type="evidence" value="ECO:0007669"/>
    <property type="project" value="InterPro"/>
</dbReference>
<accession>A0A699YS20</accession>
<dbReference type="Pfam" id="PF00587">
    <property type="entry name" value="tRNA-synt_2b"/>
    <property type="match status" value="1"/>
</dbReference>
<dbReference type="InterPro" id="IPR006195">
    <property type="entry name" value="aa-tRNA-synth_II"/>
</dbReference>
<sequence length="132" mass="14506">VSGQKFYYLRNAGALLELALVNWAMSRVVARGFTPIMTPDLVKETVLEKCGFQPRGEGTQVYSVEDSPLCLTGTAEVPLGGLYMDKVLREAELPIRMVAYGHCFRTEAGAAGAAGKGLYRVHQFSKVCKLRY</sequence>
<evidence type="ECO:0000259" key="7">
    <source>
        <dbReference type="PROSITE" id="PS50862"/>
    </source>
</evidence>
<dbReference type="EC" id="6.1.1.11" evidence="1"/>
<evidence type="ECO:0000256" key="4">
    <source>
        <dbReference type="ARBA" id="ARBA00022840"/>
    </source>
</evidence>
<evidence type="ECO:0000256" key="1">
    <source>
        <dbReference type="ARBA" id="ARBA00012840"/>
    </source>
</evidence>
<keyword evidence="5" id="KW-0030">Aminoacyl-tRNA synthetase</keyword>
<dbReference type="EMBL" id="BLLF01000325">
    <property type="protein sequence ID" value="GFH10548.1"/>
    <property type="molecule type" value="Genomic_DNA"/>
</dbReference>
<dbReference type="InterPro" id="IPR002317">
    <property type="entry name" value="Ser-tRNA-ligase_type_1"/>
</dbReference>
<protein>
    <recommendedName>
        <fullName evidence="1">serine--tRNA ligase</fullName>
        <ecNumber evidence="1">6.1.1.11</ecNumber>
    </recommendedName>
    <alternativeName>
        <fullName evidence="6">Seryl-tRNA synthetase</fullName>
    </alternativeName>
</protein>
<dbReference type="PANTHER" id="PTHR11778">
    <property type="entry name" value="SERYL-TRNA SYNTHETASE"/>
    <property type="match status" value="1"/>
</dbReference>
<dbReference type="InterPro" id="IPR002314">
    <property type="entry name" value="aa-tRNA-synt_IIb"/>
</dbReference>
<dbReference type="GO" id="GO:0005524">
    <property type="term" value="F:ATP binding"/>
    <property type="evidence" value="ECO:0007669"/>
    <property type="project" value="UniProtKB-KW"/>
</dbReference>
<evidence type="ECO:0000313" key="9">
    <source>
        <dbReference type="Proteomes" id="UP000485058"/>
    </source>
</evidence>
<evidence type="ECO:0000256" key="2">
    <source>
        <dbReference type="ARBA" id="ARBA00022598"/>
    </source>
</evidence>
<feature type="non-terminal residue" evidence="8">
    <location>
        <position position="1"/>
    </location>
</feature>
<dbReference type="InterPro" id="IPR045864">
    <property type="entry name" value="aa-tRNA-synth_II/BPL/LPL"/>
</dbReference>
<organism evidence="8 9">
    <name type="scientific">Haematococcus lacustris</name>
    <name type="common">Green alga</name>
    <name type="synonym">Haematococcus pluvialis</name>
    <dbReference type="NCBI Taxonomy" id="44745"/>
    <lineage>
        <taxon>Eukaryota</taxon>
        <taxon>Viridiplantae</taxon>
        <taxon>Chlorophyta</taxon>
        <taxon>core chlorophytes</taxon>
        <taxon>Chlorophyceae</taxon>
        <taxon>CS clade</taxon>
        <taxon>Chlamydomonadales</taxon>
        <taxon>Haematococcaceae</taxon>
        <taxon>Haematococcus</taxon>
    </lineage>
</organism>
<keyword evidence="4" id="KW-0067">ATP-binding</keyword>
<dbReference type="Proteomes" id="UP000485058">
    <property type="component" value="Unassembled WGS sequence"/>
</dbReference>
<reference evidence="8 9" key="1">
    <citation type="submission" date="2020-02" db="EMBL/GenBank/DDBJ databases">
        <title>Draft genome sequence of Haematococcus lacustris strain NIES-144.</title>
        <authorList>
            <person name="Morimoto D."/>
            <person name="Nakagawa S."/>
            <person name="Yoshida T."/>
            <person name="Sawayama S."/>
        </authorList>
    </citation>
    <scope>NUCLEOTIDE SEQUENCE [LARGE SCALE GENOMIC DNA]</scope>
    <source>
        <strain evidence="8 9">NIES-144</strain>
    </source>
</reference>